<keyword evidence="1" id="KW-1133">Transmembrane helix</keyword>
<sequence length="164" mass="19484">MEFHYHLLVAGAVYDIVDPYYSPPLLRYNNSHCHHHHRPRDEKSMKNQHLLLLPPPLLPIRNGTLLLHDHSLQYPRYTFLFVTRVKYAFFVPIRMYVFVQCFLQVRFVCFNIFPFPISPSPLSISALYNRSIYSFCYVLNVCVYGCPVVVDVWSRKDCHLYLRS</sequence>
<keyword evidence="1" id="KW-0812">Transmembrane</keyword>
<gene>
    <name evidence="2" type="ORF">DBRI1063_LOCUS4975</name>
</gene>
<feature type="transmembrane region" description="Helical" evidence="1">
    <location>
        <begin position="96"/>
        <end position="117"/>
    </location>
</feature>
<evidence type="ECO:0000256" key="1">
    <source>
        <dbReference type="SAM" id="Phobius"/>
    </source>
</evidence>
<reference evidence="2" key="1">
    <citation type="submission" date="2021-01" db="EMBL/GenBank/DDBJ databases">
        <authorList>
            <person name="Corre E."/>
            <person name="Pelletier E."/>
            <person name="Niang G."/>
            <person name="Scheremetjew M."/>
            <person name="Finn R."/>
            <person name="Kale V."/>
            <person name="Holt S."/>
            <person name="Cochrane G."/>
            <person name="Meng A."/>
            <person name="Brown T."/>
            <person name="Cohen L."/>
        </authorList>
    </citation>
    <scope>NUCLEOTIDE SEQUENCE</scope>
    <source>
        <strain evidence="2">Pop2</strain>
    </source>
</reference>
<dbReference type="EMBL" id="HBGN01007817">
    <property type="protein sequence ID" value="CAD9318643.1"/>
    <property type="molecule type" value="Transcribed_RNA"/>
</dbReference>
<protein>
    <submittedName>
        <fullName evidence="2">Uncharacterized protein</fullName>
    </submittedName>
</protein>
<dbReference type="AlphaFoldDB" id="A0A7S2E714"/>
<keyword evidence="1" id="KW-0472">Membrane</keyword>
<name>A0A7S2E714_9STRA</name>
<organism evidence="2">
    <name type="scientific">Ditylum brightwellii</name>
    <dbReference type="NCBI Taxonomy" id="49249"/>
    <lineage>
        <taxon>Eukaryota</taxon>
        <taxon>Sar</taxon>
        <taxon>Stramenopiles</taxon>
        <taxon>Ochrophyta</taxon>
        <taxon>Bacillariophyta</taxon>
        <taxon>Mediophyceae</taxon>
        <taxon>Lithodesmiophycidae</taxon>
        <taxon>Lithodesmiales</taxon>
        <taxon>Lithodesmiaceae</taxon>
        <taxon>Ditylum</taxon>
    </lineage>
</organism>
<proteinExistence type="predicted"/>
<evidence type="ECO:0000313" key="2">
    <source>
        <dbReference type="EMBL" id="CAD9318643.1"/>
    </source>
</evidence>
<feature type="transmembrane region" description="Helical" evidence="1">
    <location>
        <begin position="132"/>
        <end position="153"/>
    </location>
</feature>
<accession>A0A7S2E714</accession>